<reference evidence="2" key="1">
    <citation type="journal article" date="2021" name="Proc. Natl. Acad. Sci. U.S.A.">
        <title>A Catalog of Tens of Thousands of Viruses from Human Metagenomes Reveals Hidden Associations with Chronic Diseases.</title>
        <authorList>
            <person name="Tisza M.J."/>
            <person name="Buck C.B."/>
        </authorList>
    </citation>
    <scope>NUCLEOTIDE SEQUENCE</scope>
    <source>
        <strain evidence="2">CtTkm23</strain>
    </source>
</reference>
<feature type="region of interest" description="Disordered" evidence="1">
    <location>
        <begin position="34"/>
        <end position="60"/>
    </location>
</feature>
<name>A0A8S5TRQ3_9CAUD</name>
<protein>
    <submittedName>
        <fullName evidence="2">Uncharacterized protein</fullName>
    </submittedName>
</protein>
<evidence type="ECO:0000313" key="2">
    <source>
        <dbReference type="EMBL" id="DAF84877.1"/>
    </source>
</evidence>
<proteinExistence type="predicted"/>
<sequence>MQDAISLEQMQDFFCSGSNDCCVIRKMEDTLNQGTAGSDSGCPDWEKGFLWKPPQKSSNR</sequence>
<evidence type="ECO:0000256" key="1">
    <source>
        <dbReference type="SAM" id="MobiDB-lite"/>
    </source>
</evidence>
<dbReference type="EMBL" id="BK015911">
    <property type="protein sequence ID" value="DAF84877.1"/>
    <property type="molecule type" value="Genomic_DNA"/>
</dbReference>
<accession>A0A8S5TRQ3</accession>
<organism evidence="2">
    <name type="scientific">Siphoviridae sp. ctTkm23</name>
    <dbReference type="NCBI Taxonomy" id="2825522"/>
    <lineage>
        <taxon>Viruses</taxon>
        <taxon>Duplodnaviria</taxon>
        <taxon>Heunggongvirae</taxon>
        <taxon>Uroviricota</taxon>
        <taxon>Caudoviricetes</taxon>
    </lineage>
</organism>